<keyword evidence="3" id="KW-1185">Reference proteome</keyword>
<name>A0A432XP16_9GAMM</name>
<protein>
    <submittedName>
        <fullName evidence="2">Uncharacterized protein</fullName>
    </submittedName>
</protein>
<reference evidence="3" key="1">
    <citation type="journal article" date="2018" name="Front. Microbiol.">
        <title>Genome-Based Analysis Reveals the Taxonomy and Diversity of the Family Idiomarinaceae.</title>
        <authorList>
            <person name="Liu Y."/>
            <person name="Lai Q."/>
            <person name="Shao Z."/>
        </authorList>
    </citation>
    <scope>NUCLEOTIDE SEQUENCE [LARGE SCALE GENOMIC DNA]</scope>
    <source>
        <strain evidence="3">F23</strain>
    </source>
</reference>
<dbReference type="NCBIfam" id="NF040699">
    <property type="entry name" value="VPA1262_fam"/>
    <property type="match status" value="1"/>
</dbReference>
<evidence type="ECO:0000256" key="1">
    <source>
        <dbReference type="SAM" id="Coils"/>
    </source>
</evidence>
<proteinExistence type="predicted"/>
<dbReference type="NCBIfam" id="NF040700">
    <property type="entry name" value="VPA1262_N_dom"/>
    <property type="match status" value="1"/>
</dbReference>
<dbReference type="OrthoDB" id="8428218at2"/>
<accession>A0A432XP16</accession>
<evidence type="ECO:0000313" key="3">
    <source>
        <dbReference type="Proteomes" id="UP000287330"/>
    </source>
</evidence>
<feature type="coiled-coil region" evidence="1">
    <location>
        <begin position="883"/>
        <end position="910"/>
    </location>
</feature>
<dbReference type="EMBL" id="PIPV01000014">
    <property type="protein sequence ID" value="RUO50466.1"/>
    <property type="molecule type" value="Genomic_DNA"/>
</dbReference>
<dbReference type="RefSeq" id="WP_110576113.1">
    <property type="nucleotide sequence ID" value="NZ_PIPV01000014.1"/>
</dbReference>
<organism evidence="2 3">
    <name type="scientific">Idiomarina fontislapidosi</name>
    <dbReference type="NCBI Taxonomy" id="263723"/>
    <lineage>
        <taxon>Bacteria</taxon>
        <taxon>Pseudomonadati</taxon>
        <taxon>Pseudomonadota</taxon>
        <taxon>Gammaproteobacteria</taxon>
        <taxon>Alteromonadales</taxon>
        <taxon>Idiomarinaceae</taxon>
        <taxon>Idiomarina</taxon>
    </lineage>
</organism>
<gene>
    <name evidence="2" type="ORF">CWE25_12150</name>
</gene>
<comment type="caution">
    <text evidence="2">The sequence shown here is derived from an EMBL/GenBank/DDBJ whole genome shotgun (WGS) entry which is preliminary data.</text>
</comment>
<sequence>MNKGFNDNKVSTTLKDLIGDPRLARLFHDDSRPCAVQLWILQIHSTETTKNRIIYGRVVPYSHSNNSWSFSNNDKFSTLEHCRAKITRLNLYIDSNLLSDFLEMLCNGVKISTISDTLGLERSNKFDEKFGTIFLDPKNLVYKPVTYLINKDAFELHSTTSPHGAAGAMSASITQVDKLSIFQADHNYRSDLIKFIVEHLNFDTGLNFEQNDKVRFGDIEFLVFPTLDEKEKNLLEVVWGDKRRKLSVKFDSKNLPNYSGFIFNIKIFNSGQIIYSRIANAEKYDNRMYMREFDIDKTIRSIADSTELEIYGFNAEDNEENILCCRWRTGYIREINFKANVAGGNSSSVKLDWLENTVKEKQSGRVKAVLTKNIGNHGFASQVGGREADPWIAINREISPIFNKLHPKKSDARFFERYGPSDGEGRLQFVEWFKALFSKYNDSQIIIFDPYFDSAGLSLLSLYAAPKCNYIVFTSLPKQKGDEENPTNRNRVDDLVTACENNKRTLSKINLRIIGLKDGKLHDRYILIIGSDGLPIAGFNLSNSLQKVAENYPLLITPIPSDTLLEVEKYKSSLLKELEAKKSDSEENNPGLSELYVSSDAPRKTVRYEPLKILNNELAGVVLSIWANEPSLIGLYGAPLKDKLISLELLEGDSLNLIDPQGFLAWVKKKVSSEDFMDQWEVVGEFLANSRAGDTDFQEILSETSFLENLMGYLTKSIQRTHKDLDTDITVLEPLLFQRPIEKLLCSSYQLHHMCHMTKYTALTWPEYFAIKLLWSYDPKSLLELVAEESPKIPKEPDHADIIRLSLLSQIVSEISLSIELLPNYSRTCTLLNSCNGLIRWMGLYALEQMIHQTKDVTSELGLLSRFDRTEKVRYLGWLVNRSANDERKRDQYEKLLVALKNELPEQLSESDLRHVIDSMRGHMRQLPWTEPWLFRDLVLPLLQSEQADTDDACKIWIEEIVSLIGPAESRNSRLFQLSREGQMTNTCAFIFAHSTPEQQRKVIGMIRPILNKQKRVLQQPLASTSNWSCWNDALVVSMWILAFTRWCQYYLTELKQANVELDNLSGDAYDLAMLRPMEEWESEGVGKDRELALFLSQAEDLISKSE</sequence>
<dbReference type="AlphaFoldDB" id="A0A432XP16"/>
<dbReference type="Proteomes" id="UP000287330">
    <property type="component" value="Unassembled WGS sequence"/>
</dbReference>
<keyword evidence="1" id="KW-0175">Coiled coil</keyword>
<evidence type="ECO:0000313" key="2">
    <source>
        <dbReference type="EMBL" id="RUO50466.1"/>
    </source>
</evidence>